<evidence type="ECO:0000256" key="1">
    <source>
        <dbReference type="ARBA" id="ARBA00022670"/>
    </source>
</evidence>
<dbReference type="InterPro" id="IPR005073">
    <property type="entry name" value="Peptidase_M74"/>
</dbReference>
<keyword evidence="1" id="KW-0645">Protease</keyword>
<dbReference type="InterPro" id="IPR009045">
    <property type="entry name" value="Zn_M74/Hedgehog-like"/>
</dbReference>
<evidence type="ECO:0000256" key="6">
    <source>
        <dbReference type="ARBA" id="ARBA00022833"/>
    </source>
</evidence>
<dbReference type="Gene3D" id="3.30.1380.10">
    <property type="match status" value="1"/>
</dbReference>
<keyword evidence="6" id="KW-0862">Zinc</keyword>
<keyword evidence="10" id="KW-1185">Reference proteome</keyword>
<dbReference type="Proteomes" id="UP001221208">
    <property type="component" value="Unassembled WGS sequence"/>
</dbReference>
<evidence type="ECO:0000256" key="2">
    <source>
        <dbReference type="ARBA" id="ARBA00022723"/>
    </source>
</evidence>
<evidence type="ECO:0000313" key="9">
    <source>
        <dbReference type="EMBL" id="MDC8758575.1"/>
    </source>
</evidence>
<dbReference type="Pfam" id="PF03411">
    <property type="entry name" value="Peptidase_M74"/>
    <property type="match status" value="1"/>
</dbReference>
<evidence type="ECO:0000256" key="3">
    <source>
        <dbReference type="ARBA" id="ARBA00022729"/>
    </source>
</evidence>
<dbReference type="EMBL" id="JAQQXR010000005">
    <property type="protein sequence ID" value="MDC8758575.1"/>
    <property type="molecule type" value="Genomic_DNA"/>
</dbReference>
<evidence type="ECO:0000256" key="7">
    <source>
        <dbReference type="ARBA" id="ARBA00023049"/>
    </source>
</evidence>
<dbReference type="SUPFAM" id="SSF55166">
    <property type="entry name" value="Hedgehog/DD-peptidase"/>
    <property type="match status" value="1"/>
</dbReference>
<keyword evidence="5" id="KW-0378">Hydrolase</keyword>
<proteinExistence type="predicted"/>
<evidence type="ECO:0000256" key="4">
    <source>
        <dbReference type="ARBA" id="ARBA00022764"/>
    </source>
</evidence>
<keyword evidence="2" id="KW-0479">Metal-binding</keyword>
<dbReference type="RefSeq" id="WP_273671270.1">
    <property type="nucleotide sequence ID" value="NZ_JAQQXR010000005.1"/>
</dbReference>
<keyword evidence="3 8" id="KW-0732">Signal</keyword>
<organism evidence="9 10">
    <name type="scientific">Janthinobacterium fluminis</name>
    <dbReference type="NCBI Taxonomy" id="2987524"/>
    <lineage>
        <taxon>Bacteria</taxon>
        <taxon>Pseudomonadati</taxon>
        <taxon>Pseudomonadota</taxon>
        <taxon>Betaproteobacteria</taxon>
        <taxon>Burkholderiales</taxon>
        <taxon>Oxalobacteraceae</taxon>
        <taxon>Janthinobacterium</taxon>
    </lineage>
</organism>
<feature type="signal peptide" evidence="8">
    <location>
        <begin position="1"/>
        <end position="19"/>
    </location>
</feature>
<protein>
    <submittedName>
        <fullName evidence="9">Penicillin-insensitive murein endopeptidase</fullName>
    </submittedName>
</protein>
<gene>
    <name evidence="9" type="ORF">OIK44_13415</name>
</gene>
<evidence type="ECO:0000256" key="8">
    <source>
        <dbReference type="SAM" id="SignalP"/>
    </source>
</evidence>
<name>A0ABT5K2A0_9BURK</name>
<feature type="chain" id="PRO_5047491544" evidence="8">
    <location>
        <begin position="20"/>
        <end position="228"/>
    </location>
</feature>
<evidence type="ECO:0000313" key="10">
    <source>
        <dbReference type="Proteomes" id="UP001221208"/>
    </source>
</evidence>
<comment type="caution">
    <text evidence="9">The sequence shown here is derived from an EMBL/GenBank/DDBJ whole genome shotgun (WGS) entry which is preliminary data.</text>
</comment>
<sequence>MRHLALFLTLALGALPAQAGAASQCYGSVSNGRLEGGVKLPAGGANFSAYSALAAAAGRTYVHSEVAAILTTAYAALAAASPSTTYVYGETGGPDGGRFRPHKTHQNGLSVDFFVPVRNGEGRSAALPTSPLNRFGYDIEFDAQARYQDYRIDFSAIAEHLYQLHAAAKARGAGITQVIFDTAYLPALLATPRGPYLKRHLTFMKRRPWVRHDEHYHVDFAVACKAQR</sequence>
<accession>A0ABT5K2A0</accession>
<evidence type="ECO:0000256" key="5">
    <source>
        <dbReference type="ARBA" id="ARBA00022801"/>
    </source>
</evidence>
<reference evidence="9 10" key="1">
    <citation type="submission" date="2022-10" db="EMBL/GenBank/DDBJ databases">
        <title>Janthinobacterium sp. hw3 Genome sequencing.</title>
        <authorList>
            <person name="Park S."/>
        </authorList>
    </citation>
    <scope>NUCLEOTIDE SEQUENCE [LARGE SCALE GENOMIC DNA]</scope>
    <source>
        <strain evidence="10">hw3</strain>
    </source>
</reference>
<keyword evidence="4" id="KW-0574">Periplasm</keyword>
<keyword evidence="7" id="KW-0482">Metalloprotease</keyword>